<evidence type="ECO:0000256" key="14">
    <source>
        <dbReference type="ARBA" id="ARBA00023136"/>
    </source>
</evidence>
<feature type="transmembrane region" description="Helical" evidence="17">
    <location>
        <begin position="244"/>
        <end position="265"/>
    </location>
</feature>
<dbReference type="InterPro" id="IPR013083">
    <property type="entry name" value="Znf_RING/FYVE/PHD"/>
</dbReference>
<dbReference type="GO" id="GO:0008270">
    <property type="term" value="F:zinc ion binding"/>
    <property type="evidence" value="ECO:0007669"/>
    <property type="project" value="UniProtKB-KW"/>
</dbReference>
<evidence type="ECO:0000256" key="8">
    <source>
        <dbReference type="ARBA" id="ARBA00022723"/>
    </source>
</evidence>
<dbReference type="InterPro" id="IPR024766">
    <property type="entry name" value="Znf_RING_H2"/>
</dbReference>
<feature type="compositionally biased region" description="Low complexity" evidence="16">
    <location>
        <begin position="326"/>
        <end position="362"/>
    </location>
</feature>
<dbReference type="InterPro" id="IPR001841">
    <property type="entry name" value="Znf_RING"/>
</dbReference>
<keyword evidence="8" id="KW-0479">Metal-binding</keyword>
<feature type="transmembrane region" description="Helical" evidence="17">
    <location>
        <begin position="151"/>
        <end position="172"/>
    </location>
</feature>
<dbReference type="FunCoup" id="A0A165CAZ8">
    <property type="interactions" value="612"/>
</dbReference>
<evidence type="ECO:0000313" key="20">
    <source>
        <dbReference type="Proteomes" id="UP000077266"/>
    </source>
</evidence>
<dbReference type="GO" id="GO:0043161">
    <property type="term" value="P:proteasome-mediated ubiquitin-dependent protein catabolic process"/>
    <property type="evidence" value="ECO:0007669"/>
    <property type="project" value="TreeGrafter"/>
</dbReference>
<dbReference type="EMBL" id="KV426344">
    <property type="protein sequence ID" value="KZV82145.1"/>
    <property type="molecule type" value="Genomic_DNA"/>
</dbReference>
<keyword evidence="11" id="KW-0256">Endoplasmic reticulum</keyword>
<evidence type="ECO:0000256" key="6">
    <source>
        <dbReference type="ARBA" id="ARBA00022679"/>
    </source>
</evidence>
<comment type="catalytic activity">
    <reaction evidence="1">
        <text>S-ubiquitinyl-[E2 ubiquitin-conjugating enzyme]-L-cysteine + [acceptor protein]-L-lysine = [E2 ubiquitin-conjugating enzyme]-L-cysteine + N(6)-ubiquitinyl-[acceptor protein]-L-lysine.</text>
        <dbReference type="EC" id="2.3.2.27"/>
    </reaction>
</comment>
<accession>A0A165CAZ8</accession>
<dbReference type="AlphaFoldDB" id="A0A165CAZ8"/>
<keyword evidence="6" id="KW-0808">Transferase</keyword>
<dbReference type="STRING" id="1314781.A0A165CAZ8"/>
<evidence type="ECO:0000256" key="13">
    <source>
        <dbReference type="ARBA" id="ARBA00022989"/>
    </source>
</evidence>
<keyword evidence="7 17" id="KW-0812">Transmembrane</keyword>
<evidence type="ECO:0000256" key="9">
    <source>
        <dbReference type="ARBA" id="ARBA00022771"/>
    </source>
</evidence>
<protein>
    <recommendedName>
        <fullName evidence="5">RING-type E3 ubiquitin transferase</fullName>
        <ecNumber evidence="5">2.3.2.27</ecNumber>
    </recommendedName>
</protein>
<evidence type="ECO:0000256" key="16">
    <source>
        <dbReference type="SAM" id="MobiDB-lite"/>
    </source>
</evidence>
<dbReference type="GO" id="GO:0061630">
    <property type="term" value="F:ubiquitin protein ligase activity"/>
    <property type="evidence" value="ECO:0007669"/>
    <property type="project" value="UniProtKB-EC"/>
</dbReference>
<dbReference type="PANTHER" id="PTHR22763">
    <property type="entry name" value="RING ZINC FINGER PROTEIN"/>
    <property type="match status" value="1"/>
</dbReference>
<evidence type="ECO:0000256" key="4">
    <source>
        <dbReference type="ARBA" id="ARBA00010089"/>
    </source>
</evidence>
<gene>
    <name evidence="19" type="ORF">EXIGLDRAFT_713575</name>
</gene>
<dbReference type="InterPro" id="IPR058051">
    <property type="entry name" value="Znf_RING_synoviolin"/>
</dbReference>
<comment type="similarity">
    <text evidence="4">Belongs to the HRD1 family.</text>
</comment>
<evidence type="ECO:0000256" key="10">
    <source>
        <dbReference type="ARBA" id="ARBA00022786"/>
    </source>
</evidence>
<dbReference type="GO" id="GO:0016567">
    <property type="term" value="P:protein ubiquitination"/>
    <property type="evidence" value="ECO:0007669"/>
    <property type="project" value="UniProtKB-UniPathway"/>
</dbReference>
<dbReference type="SMART" id="SM00184">
    <property type="entry name" value="RING"/>
    <property type="match status" value="1"/>
</dbReference>
<evidence type="ECO:0000313" key="19">
    <source>
        <dbReference type="EMBL" id="KZV82145.1"/>
    </source>
</evidence>
<proteinExistence type="inferred from homology"/>
<evidence type="ECO:0000256" key="1">
    <source>
        <dbReference type="ARBA" id="ARBA00000900"/>
    </source>
</evidence>
<dbReference type="OrthoDB" id="7759664at2759"/>
<keyword evidence="9 15" id="KW-0863">Zinc-finger</keyword>
<evidence type="ECO:0000256" key="17">
    <source>
        <dbReference type="SAM" id="Phobius"/>
    </source>
</evidence>
<evidence type="ECO:0000259" key="18">
    <source>
        <dbReference type="PROSITE" id="PS50089"/>
    </source>
</evidence>
<dbReference type="InParanoid" id="A0A165CAZ8"/>
<dbReference type="CDD" id="cd16479">
    <property type="entry name" value="RING-H2_synoviolin"/>
    <property type="match status" value="1"/>
</dbReference>
<dbReference type="GO" id="GO:0036503">
    <property type="term" value="P:ERAD pathway"/>
    <property type="evidence" value="ECO:0007669"/>
    <property type="project" value="TreeGrafter"/>
</dbReference>
<feature type="transmembrane region" description="Helical" evidence="17">
    <location>
        <begin position="184"/>
        <end position="206"/>
    </location>
</feature>
<dbReference type="PANTHER" id="PTHR22763:SF184">
    <property type="entry name" value="E3 UBIQUITIN-PROTEIN LIGASE SYNOVIOLIN"/>
    <property type="match status" value="1"/>
</dbReference>
<sequence>MATGVLATLAHYRVTTYAVVSIGLLLGVVFRAVERHSNFYSIAVDLSRNSRSVLVLANFGVLLALFTGRIFQQVFFGSLRASELERLYDRVWFFLTESLLAWTIFRDELDTGFAIMFGFLLFAKCFHWLLADRIEWMDQVPHPGPNWVFHVRSNALFFVLWSIDLFMLALALESILTVGMSGIVLFASEYTILLATLLNCILKYYIVVHDIRRAARLGGDAAPPWEDKSMYIFYVELVTDFLKLITYLTFFCLVLTFYGLPLNIVRDVFLTARSFLGRLRDLIRYRAATRNMDERYPNATVDEMQAMSDKTCIICREEMIVRGPDGEPAAPQGAEAAGAEGTQAAPAQPAPAAAAAAQRAGPNDTPKKLPCGHVFHFHCLRSWLERQQSCPTWFVFKRHISFV</sequence>
<feature type="transmembrane region" description="Helical" evidence="17">
    <location>
        <begin position="53"/>
        <end position="75"/>
    </location>
</feature>
<reference evidence="19 20" key="1">
    <citation type="journal article" date="2016" name="Mol. Biol. Evol.">
        <title>Comparative Genomics of Early-Diverging Mushroom-Forming Fungi Provides Insights into the Origins of Lignocellulose Decay Capabilities.</title>
        <authorList>
            <person name="Nagy L.G."/>
            <person name="Riley R."/>
            <person name="Tritt A."/>
            <person name="Adam C."/>
            <person name="Daum C."/>
            <person name="Floudas D."/>
            <person name="Sun H."/>
            <person name="Yadav J.S."/>
            <person name="Pangilinan J."/>
            <person name="Larsson K.H."/>
            <person name="Matsuura K."/>
            <person name="Barry K."/>
            <person name="Labutti K."/>
            <person name="Kuo R."/>
            <person name="Ohm R.A."/>
            <person name="Bhattacharya S.S."/>
            <person name="Shirouzu T."/>
            <person name="Yoshinaga Y."/>
            <person name="Martin F.M."/>
            <person name="Grigoriev I.V."/>
            <person name="Hibbett D.S."/>
        </authorList>
    </citation>
    <scope>NUCLEOTIDE SEQUENCE [LARGE SCALE GENOMIC DNA]</scope>
    <source>
        <strain evidence="19 20">HHB12029</strain>
    </source>
</reference>
<evidence type="ECO:0000256" key="12">
    <source>
        <dbReference type="ARBA" id="ARBA00022833"/>
    </source>
</evidence>
<dbReference type="InterPro" id="IPR057992">
    <property type="entry name" value="TPR_SYVN1_N"/>
</dbReference>
<dbReference type="InterPro" id="IPR050731">
    <property type="entry name" value="HRD1_E3_ubiq-ligases"/>
</dbReference>
<feature type="transmembrane region" description="Helical" evidence="17">
    <location>
        <begin position="112"/>
        <end position="131"/>
    </location>
</feature>
<keyword evidence="14 17" id="KW-0472">Membrane</keyword>
<dbReference type="SUPFAM" id="SSF57850">
    <property type="entry name" value="RING/U-box"/>
    <property type="match status" value="1"/>
</dbReference>
<name>A0A165CAZ8_EXIGL</name>
<keyword evidence="13 17" id="KW-1133">Transmembrane helix</keyword>
<feature type="transmembrane region" description="Helical" evidence="17">
    <location>
        <begin position="14"/>
        <end position="33"/>
    </location>
</feature>
<dbReference type="GO" id="GO:0005789">
    <property type="term" value="C:endoplasmic reticulum membrane"/>
    <property type="evidence" value="ECO:0007669"/>
    <property type="project" value="UniProtKB-SubCell"/>
</dbReference>
<keyword evidence="20" id="KW-1185">Reference proteome</keyword>
<keyword evidence="12" id="KW-0862">Zinc</keyword>
<dbReference type="Proteomes" id="UP000077266">
    <property type="component" value="Unassembled WGS sequence"/>
</dbReference>
<evidence type="ECO:0000256" key="2">
    <source>
        <dbReference type="ARBA" id="ARBA00004477"/>
    </source>
</evidence>
<evidence type="ECO:0000256" key="5">
    <source>
        <dbReference type="ARBA" id="ARBA00012483"/>
    </source>
</evidence>
<evidence type="ECO:0000256" key="15">
    <source>
        <dbReference type="PROSITE-ProRule" id="PRU00175"/>
    </source>
</evidence>
<dbReference type="PROSITE" id="PS50089">
    <property type="entry name" value="ZF_RING_2"/>
    <property type="match status" value="1"/>
</dbReference>
<dbReference type="UniPathway" id="UPA00143"/>
<comment type="subcellular location">
    <subcellularLocation>
        <location evidence="2">Endoplasmic reticulum membrane</location>
        <topology evidence="2">Multi-pass membrane protein</topology>
    </subcellularLocation>
</comment>
<evidence type="ECO:0000256" key="11">
    <source>
        <dbReference type="ARBA" id="ARBA00022824"/>
    </source>
</evidence>
<dbReference type="Pfam" id="PF25563">
    <property type="entry name" value="TPR_SYVN1_N"/>
    <property type="match status" value="1"/>
</dbReference>
<feature type="domain" description="RING-type" evidence="18">
    <location>
        <begin position="312"/>
        <end position="391"/>
    </location>
</feature>
<dbReference type="Gene3D" id="3.30.40.10">
    <property type="entry name" value="Zinc/RING finger domain, C3HC4 (zinc finger)"/>
    <property type="match status" value="1"/>
</dbReference>
<dbReference type="EC" id="2.3.2.27" evidence="5"/>
<evidence type="ECO:0000256" key="7">
    <source>
        <dbReference type="ARBA" id="ARBA00022692"/>
    </source>
</evidence>
<keyword evidence="10" id="KW-0833">Ubl conjugation pathway</keyword>
<dbReference type="Pfam" id="PF12678">
    <property type="entry name" value="zf-rbx1"/>
    <property type="match status" value="1"/>
</dbReference>
<feature type="region of interest" description="Disordered" evidence="16">
    <location>
        <begin position="325"/>
        <end position="363"/>
    </location>
</feature>
<organism evidence="19 20">
    <name type="scientific">Exidia glandulosa HHB12029</name>
    <dbReference type="NCBI Taxonomy" id="1314781"/>
    <lineage>
        <taxon>Eukaryota</taxon>
        <taxon>Fungi</taxon>
        <taxon>Dikarya</taxon>
        <taxon>Basidiomycota</taxon>
        <taxon>Agaricomycotina</taxon>
        <taxon>Agaricomycetes</taxon>
        <taxon>Auriculariales</taxon>
        <taxon>Exidiaceae</taxon>
        <taxon>Exidia</taxon>
    </lineage>
</organism>
<comment type="pathway">
    <text evidence="3">Protein modification; protein ubiquitination.</text>
</comment>
<evidence type="ECO:0000256" key="3">
    <source>
        <dbReference type="ARBA" id="ARBA00004906"/>
    </source>
</evidence>